<gene>
    <name evidence="1" type="ORF">IQ249_00415</name>
</gene>
<keyword evidence="2" id="KW-1185">Reference proteome</keyword>
<dbReference type="EMBL" id="JADEWZ010000001">
    <property type="protein sequence ID" value="MBE9114350.1"/>
    <property type="molecule type" value="Genomic_DNA"/>
</dbReference>
<dbReference type="Proteomes" id="UP000654482">
    <property type="component" value="Unassembled WGS sequence"/>
</dbReference>
<evidence type="ECO:0000313" key="2">
    <source>
        <dbReference type="Proteomes" id="UP000654482"/>
    </source>
</evidence>
<reference evidence="1" key="1">
    <citation type="submission" date="2020-10" db="EMBL/GenBank/DDBJ databases">
        <authorList>
            <person name="Castelo-Branco R."/>
            <person name="Eusebio N."/>
            <person name="Adriana R."/>
            <person name="Vieira A."/>
            <person name="Brugerolle De Fraissinette N."/>
            <person name="Rezende De Castro R."/>
            <person name="Schneider M.P."/>
            <person name="Vasconcelos V."/>
            <person name="Leao P.N."/>
        </authorList>
    </citation>
    <scope>NUCLEOTIDE SEQUENCE</scope>
    <source>
        <strain evidence="1">LEGE 07157</strain>
    </source>
</reference>
<organism evidence="1 2">
    <name type="scientific">Lusitaniella coriacea LEGE 07157</name>
    <dbReference type="NCBI Taxonomy" id="945747"/>
    <lineage>
        <taxon>Bacteria</taxon>
        <taxon>Bacillati</taxon>
        <taxon>Cyanobacteriota</taxon>
        <taxon>Cyanophyceae</taxon>
        <taxon>Spirulinales</taxon>
        <taxon>Lusitaniellaceae</taxon>
        <taxon>Lusitaniella</taxon>
    </lineage>
</organism>
<sequence>MRNATILGILAASLLTVSCDSYENSASVSDVTKEEVIVLETTKKSEDISSINIKGRGQIDGEATIVLMLNGEPYKTETLKDEVQFSWDGDWYSNTAEIRYTPVQVNSGDLTLEYSF</sequence>
<dbReference type="PROSITE" id="PS51257">
    <property type="entry name" value="PROKAR_LIPOPROTEIN"/>
    <property type="match status" value="1"/>
</dbReference>
<accession>A0A8J7DUT2</accession>
<evidence type="ECO:0000313" key="1">
    <source>
        <dbReference type="EMBL" id="MBE9114350.1"/>
    </source>
</evidence>
<name>A0A8J7DUT2_9CYAN</name>
<dbReference type="AlphaFoldDB" id="A0A8J7DUT2"/>
<comment type="caution">
    <text evidence="1">The sequence shown here is derived from an EMBL/GenBank/DDBJ whole genome shotgun (WGS) entry which is preliminary data.</text>
</comment>
<proteinExistence type="predicted"/>
<dbReference type="RefSeq" id="WP_194027434.1">
    <property type="nucleotide sequence ID" value="NZ_JADEWZ010000001.1"/>
</dbReference>
<evidence type="ECO:0008006" key="3">
    <source>
        <dbReference type="Google" id="ProtNLM"/>
    </source>
</evidence>
<protein>
    <recommendedName>
        <fullName evidence="3">Lipoprotein</fullName>
    </recommendedName>
</protein>